<keyword evidence="1" id="KW-0812">Transmembrane</keyword>
<evidence type="ECO:0000313" key="2">
    <source>
        <dbReference type="EMBL" id="TCT16925.1"/>
    </source>
</evidence>
<proteinExistence type="predicted"/>
<keyword evidence="1" id="KW-1133">Transmembrane helix</keyword>
<feature type="transmembrane region" description="Helical" evidence="1">
    <location>
        <begin position="139"/>
        <end position="164"/>
    </location>
</feature>
<keyword evidence="1" id="KW-0472">Membrane</keyword>
<protein>
    <submittedName>
        <fullName evidence="2">Uncharacterized protein</fullName>
    </submittedName>
</protein>
<dbReference type="OrthoDB" id="2111373at2"/>
<keyword evidence="3" id="KW-1185">Reference proteome</keyword>
<dbReference type="Proteomes" id="UP000294902">
    <property type="component" value="Unassembled WGS sequence"/>
</dbReference>
<evidence type="ECO:0000313" key="3">
    <source>
        <dbReference type="Proteomes" id="UP000294902"/>
    </source>
</evidence>
<dbReference type="RefSeq" id="WP_132249394.1">
    <property type="nucleotide sequence ID" value="NZ_SMAL01000001.1"/>
</dbReference>
<reference evidence="2 3" key="1">
    <citation type="submission" date="2019-03" db="EMBL/GenBank/DDBJ databases">
        <title>Genomic Encyclopedia of Type Strains, Phase IV (KMG-IV): sequencing the most valuable type-strain genomes for metagenomic binning, comparative biology and taxonomic classification.</title>
        <authorList>
            <person name="Goeker M."/>
        </authorList>
    </citation>
    <scope>NUCLEOTIDE SEQUENCE [LARGE SCALE GENOMIC DNA]</scope>
    <source>
        <strain evidence="2 3">DSM 24629</strain>
    </source>
</reference>
<gene>
    <name evidence="2" type="ORF">EDC18_101221</name>
</gene>
<comment type="caution">
    <text evidence="2">The sequence shown here is derived from an EMBL/GenBank/DDBJ whole genome shotgun (WGS) entry which is preliminary data.</text>
</comment>
<accession>A0A4R3MNS3</accession>
<feature type="transmembrane region" description="Helical" evidence="1">
    <location>
        <begin position="21"/>
        <end position="44"/>
    </location>
</feature>
<organism evidence="2 3">
    <name type="scientific">Natranaerovirga pectinivora</name>
    <dbReference type="NCBI Taxonomy" id="682400"/>
    <lineage>
        <taxon>Bacteria</taxon>
        <taxon>Bacillati</taxon>
        <taxon>Bacillota</taxon>
        <taxon>Clostridia</taxon>
        <taxon>Lachnospirales</taxon>
        <taxon>Natranaerovirgaceae</taxon>
        <taxon>Natranaerovirga</taxon>
    </lineage>
</organism>
<feature type="transmembrane region" description="Helical" evidence="1">
    <location>
        <begin position="176"/>
        <end position="194"/>
    </location>
</feature>
<feature type="transmembrane region" description="Helical" evidence="1">
    <location>
        <begin position="50"/>
        <end position="69"/>
    </location>
</feature>
<sequence length="196" mass="21146">MSKKKTNKIKFKSSYSNKKVNYSWLIGISIATFIMALILGYFSLVFMEKVSLFGASIILFFLVLMGVFFDGLGIAVTAANETPFHSMAANKVVGAKESILIIRSASMVSNFFNDVIGDISGIISGSAAAVIVIKINERISVVSILTSLLLTALIAGLTVGGKAIGKEIALRKSNAIVYRLGILLYYTNIMNIFGKK</sequence>
<name>A0A4R3MNS3_9FIRM</name>
<dbReference type="EMBL" id="SMAL01000001">
    <property type="protein sequence ID" value="TCT16925.1"/>
    <property type="molecule type" value="Genomic_DNA"/>
</dbReference>
<dbReference type="AlphaFoldDB" id="A0A4R3MNS3"/>
<evidence type="ECO:0000256" key="1">
    <source>
        <dbReference type="SAM" id="Phobius"/>
    </source>
</evidence>